<dbReference type="STRING" id="587909.SAMN05421810_10618"/>
<dbReference type="GO" id="GO:1901137">
    <property type="term" value="P:carbohydrate derivative biosynthetic process"/>
    <property type="evidence" value="ECO:0007669"/>
    <property type="project" value="UniProtKB-ARBA"/>
</dbReference>
<dbReference type="InterPro" id="IPR050194">
    <property type="entry name" value="Glycosyltransferase_grp1"/>
</dbReference>
<dbReference type="Proteomes" id="UP000198727">
    <property type="component" value="Unassembled WGS sequence"/>
</dbReference>
<dbReference type="CDD" id="cd03801">
    <property type="entry name" value="GT4_PimA-like"/>
    <property type="match status" value="1"/>
</dbReference>
<feature type="domain" description="Glycosyltransferase subfamily 4-like N-terminal" evidence="3">
    <location>
        <begin position="14"/>
        <end position="171"/>
    </location>
</feature>
<evidence type="ECO:0000256" key="2">
    <source>
        <dbReference type="ARBA" id="ARBA00022679"/>
    </source>
</evidence>
<evidence type="ECO:0000313" key="4">
    <source>
        <dbReference type="EMBL" id="SFQ30407.1"/>
    </source>
</evidence>
<dbReference type="RefSeq" id="WP_092531368.1">
    <property type="nucleotide sequence ID" value="NZ_FOWW01000006.1"/>
</dbReference>
<dbReference type="OrthoDB" id="193659at2"/>
<evidence type="ECO:0000256" key="1">
    <source>
        <dbReference type="ARBA" id="ARBA00022676"/>
    </source>
</evidence>
<keyword evidence="1" id="KW-0328">Glycosyltransferase</keyword>
<organism evidence="4 5">
    <name type="scientific">Amycolatopsis arida</name>
    <dbReference type="NCBI Taxonomy" id="587909"/>
    <lineage>
        <taxon>Bacteria</taxon>
        <taxon>Bacillati</taxon>
        <taxon>Actinomycetota</taxon>
        <taxon>Actinomycetes</taxon>
        <taxon>Pseudonocardiales</taxon>
        <taxon>Pseudonocardiaceae</taxon>
        <taxon>Amycolatopsis</taxon>
    </lineage>
</organism>
<dbReference type="EMBL" id="FOWW01000006">
    <property type="protein sequence ID" value="SFQ30407.1"/>
    <property type="molecule type" value="Genomic_DNA"/>
</dbReference>
<protein>
    <submittedName>
        <fullName evidence="4">Glycosyltransferase involved in cell wall bisynthesis</fullName>
    </submittedName>
</protein>
<dbReference type="Pfam" id="PF13692">
    <property type="entry name" value="Glyco_trans_1_4"/>
    <property type="match status" value="1"/>
</dbReference>
<dbReference type="GO" id="GO:0016758">
    <property type="term" value="F:hexosyltransferase activity"/>
    <property type="evidence" value="ECO:0007669"/>
    <property type="project" value="TreeGrafter"/>
</dbReference>
<dbReference type="Pfam" id="PF13439">
    <property type="entry name" value="Glyco_transf_4"/>
    <property type="match status" value="1"/>
</dbReference>
<evidence type="ECO:0000259" key="3">
    <source>
        <dbReference type="Pfam" id="PF13439"/>
    </source>
</evidence>
<dbReference type="AlphaFoldDB" id="A0A1I5XFH3"/>
<keyword evidence="2 4" id="KW-0808">Transferase</keyword>
<gene>
    <name evidence="4" type="ORF">SAMN05421810_10618</name>
</gene>
<sequence length="364" mass="38002">MSLRVLHVAQPTTGGVARYVATAAADQRRRGWDAVVACPDGGTLPGTLRHWGVPRLPWPAARSPGPGTVAEIARVRRIVAATRPDVVHLHSAKAGLAGRLAVRDRRPTAFQPHGWSWLAATGAVAEAARRWERVATRWTGALVCVGDGEAAQGRAAGVGAVTVVRNGVDLAEFAPTDDGTTRARIGIAPEVPVAVCPGRLTRQKGQDVLLAAWPAVRARCPDARLVLVGDGELGPALRAARPEGVDLVPAVADVRPWYAAADVVVLPSRWEGLSLTALEAFASGRPVVGSDVPGLAEVLTAGCATGVPPEDPSALAAALADRLADLPGTRAARAAALVHARRFDLRETLDRLAELTERLARPGP</sequence>
<reference evidence="5" key="1">
    <citation type="submission" date="2016-10" db="EMBL/GenBank/DDBJ databases">
        <authorList>
            <person name="Varghese N."/>
            <person name="Submissions S."/>
        </authorList>
    </citation>
    <scope>NUCLEOTIDE SEQUENCE [LARGE SCALE GENOMIC DNA]</scope>
    <source>
        <strain evidence="5">CGMCC 4.5579</strain>
    </source>
</reference>
<accession>A0A1I5XFH3</accession>
<dbReference type="Gene3D" id="3.40.50.2000">
    <property type="entry name" value="Glycogen Phosphorylase B"/>
    <property type="match status" value="2"/>
</dbReference>
<dbReference type="PANTHER" id="PTHR45947">
    <property type="entry name" value="SULFOQUINOVOSYL TRANSFERASE SQD2"/>
    <property type="match status" value="1"/>
</dbReference>
<dbReference type="SUPFAM" id="SSF53756">
    <property type="entry name" value="UDP-Glycosyltransferase/glycogen phosphorylase"/>
    <property type="match status" value="1"/>
</dbReference>
<dbReference type="PANTHER" id="PTHR45947:SF3">
    <property type="entry name" value="SULFOQUINOVOSYL TRANSFERASE SQD2"/>
    <property type="match status" value="1"/>
</dbReference>
<evidence type="ECO:0000313" key="5">
    <source>
        <dbReference type="Proteomes" id="UP000198727"/>
    </source>
</evidence>
<keyword evidence="5" id="KW-1185">Reference proteome</keyword>
<dbReference type="InterPro" id="IPR028098">
    <property type="entry name" value="Glyco_trans_4-like_N"/>
</dbReference>
<name>A0A1I5XFH3_9PSEU</name>
<proteinExistence type="predicted"/>